<dbReference type="AlphaFoldDB" id="A0A087SVN8"/>
<feature type="compositionally biased region" description="Polar residues" evidence="1">
    <location>
        <begin position="26"/>
        <end position="35"/>
    </location>
</feature>
<dbReference type="Proteomes" id="UP000054359">
    <property type="component" value="Unassembled WGS sequence"/>
</dbReference>
<feature type="region of interest" description="Disordered" evidence="1">
    <location>
        <begin position="26"/>
        <end position="140"/>
    </location>
</feature>
<gene>
    <name evidence="2" type="ORF">X975_27045</name>
</gene>
<feature type="compositionally biased region" description="Basic and acidic residues" evidence="1">
    <location>
        <begin position="67"/>
        <end position="78"/>
    </location>
</feature>
<dbReference type="EMBL" id="KK112172">
    <property type="protein sequence ID" value="KFM56927.1"/>
    <property type="molecule type" value="Genomic_DNA"/>
</dbReference>
<feature type="compositionally biased region" description="Polar residues" evidence="1">
    <location>
        <begin position="79"/>
        <end position="96"/>
    </location>
</feature>
<feature type="non-terminal residue" evidence="2">
    <location>
        <position position="874"/>
    </location>
</feature>
<protein>
    <submittedName>
        <fullName evidence="2">Uncharacterized protein</fullName>
    </submittedName>
</protein>
<name>A0A087SVN8_STEMI</name>
<feature type="compositionally biased region" description="Low complexity" evidence="1">
    <location>
        <begin position="130"/>
        <end position="140"/>
    </location>
</feature>
<feature type="compositionally biased region" description="Basic and acidic residues" evidence="1">
    <location>
        <begin position="673"/>
        <end position="683"/>
    </location>
</feature>
<feature type="compositionally biased region" description="Low complexity" evidence="1">
    <location>
        <begin position="696"/>
        <end position="714"/>
    </location>
</feature>
<organism evidence="2 3">
    <name type="scientific">Stegodyphus mimosarum</name>
    <name type="common">African social velvet spider</name>
    <dbReference type="NCBI Taxonomy" id="407821"/>
    <lineage>
        <taxon>Eukaryota</taxon>
        <taxon>Metazoa</taxon>
        <taxon>Ecdysozoa</taxon>
        <taxon>Arthropoda</taxon>
        <taxon>Chelicerata</taxon>
        <taxon>Arachnida</taxon>
        <taxon>Araneae</taxon>
        <taxon>Araneomorphae</taxon>
        <taxon>Entelegynae</taxon>
        <taxon>Eresoidea</taxon>
        <taxon>Eresidae</taxon>
        <taxon>Stegodyphus</taxon>
    </lineage>
</organism>
<evidence type="ECO:0000313" key="3">
    <source>
        <dbReference type="Proteomes" id="UP000054359"/>
    </source>
</evidence>
<evidence type="ECO:0000313" key="2">
    <source>
        <dbReference type="EMBL" id="KFM56927.1"/>
    </source>
</evidence>
<accession>A0A087SVN8</accession>
<feature type="region of interest" description="Disordered" evidence="1">
    <location>
        <begin position="673"/>
        <end position="737"/>
    </location>
</feature>
<feature type="compositionally biased region" description="Basic residues" evidence="1">
    <location>
        <begin position="686"/>
        <end position="695"/>
    </location>
</feature>
<proteinExistence type="predicted"/>
<sequence length="874" mass="98428">MATRVAKKQAVAKKVSHDVVNITPNNKVHNNSGVTSEKVKNHHRRKSFGLLRRKRLKSCKTSQEQSRPIHADNDHLKTEGNSTQLETTIGNKTQRLPESDLATKASEKQDVTLNPRKTPSNSFLTVPETSFSPSSSSLSNRLRTSYNLRSGTFFETPVNGNEFSNELKLKVAFDSTVKLKERKYSRRQSMLSTSADNTPVKGRTSCRVKISVSDGNIRRYEKNYNLAQDNAKINSPDFFNFNCNNGNNTRVNGMSEVAIFLESNRKKSCATGIIREQKNVIVPSPCKTVLKNNLEIPKNNVLEVYKANHRPAISRQEAFIIKTNKEKRSEKEISEVKITDINNHVCTSENEGESLSLQRDINRGLDSDKFLINENKNYSCATSVRTPETRRSKRKCRNGSIVRGRPNTVKTGLRSDACQRFNNESILLEKHSAFLDAEKTLDPCANGINVHAEQNDLNISLLQKTENLTLSHNIAPEILITLSNGDDSPNKCNKFNKDTKISNDIVKEDNLKTKDYVRKPSNSDSKVYHLRKENLRRFRNSFPDTVLKSSFVNFKCQSNHKTDINKSQSDQTFVTCDDILAGIPTPDSSFNKDLGFKTPNINNSSTNSITWMSGKKFLSSLSTPQDNIGNKRESIAMILRNNPGHVQAKVSLYDHKAKYSVCSTPLKNLHNAEKVSDSNECPKRTLSQKKHKSMSHSKSCNSNSKSNTGKTATSKIRKSPVPPPPKFSINVSDASSPKSNFPLKELTNISLEAKENLSFEKNSLNTPVRDLSAALSETDSYDYSISKLKRNSYSGHSPYYIHRRVSRSESSPVFLNLNKRRSRRSQEFSKSPLLLTFVGNENDSEMLSPEHPCTVSQNNYLSEKLISDQKIDEW</sequence>
<feature type="compositionally biased region" description="Polar residues" evidence="1">
    <location>
        <begin position="111"/>
        <end position="129"/>
    </location>
</feature>
<reference evidence="2 3" key="1">
    <citation type="submission" date="2013-11" db="EMBL/GenBank/DDBJ databases">
        <title>Genome sequencing of Stegodyphus mimosarum.</title>
        <authorList>
            <person name="Bechsgaard J."/>
        </authorList>
    </citation>
    <scope>NUCLEOTIDE SEQUENCE [LARGE SCALE GENOMIC DNA]</scope>
</reference>
<evidence type="ECO:0000256" key="1">
    <source>
        <dbReference type="SAM" id="MobiDB-lite"/>
    </source>
</evidence>
<keyword evidence="3" id="KW-1185">Reference proteome</keyword>
<dbReference type="OrthoDB" id="410651at2759"/>
<feature type="compositionally biased region" description="Basic residues" evidence="1">
    <location>
        <begin position="40"/>
        <end position="58"/>
    </location>
</feature>